<dbReference type="SUPFAM" id="SSF48452">
    <property type="entry name" value="TPR-like"/>
    <property type="match status" value="2"/>
</dbReference>
<dbReference type="Gene3D" id="1.25.40.10">
    <property type="entry name" value="Tetratricopeptide repeat domain"/>
    <property type="match status" value="1"/>
</dbReference>
<dbReference type="Pfam" id="PF13432">
    <property type="entry name" value="TPR_16"/>
    <property type="match status" value="1"/>
</dbReference>
<dbReference type="Proteomes" id="UP000245609">
    <property type="component" value="Unassembled WGS sequence"/>
</dbReference>
<dbReference type="InterPro" id="IPR044244">
    <property type="entry name" value="TTC27/Emw1"/>
</dbReference>
<dbReference type="PROSITE" id="PS50005">
    <property type="entry name" value="TPR"/>
    <property type="match status" value="2"/>
</dbReference>
<dbReference type="InterPro" id="IPR019734">
    <property type="entry name" value="TPR_rpt"/>
</dbReference>
<evidence type="ECO:0000313" key="5">
    <source>
        <dbReference type="Proteomes" id="UP000245609"/>
    </source>
</evidence>
<dbReference type="AlphaFoldDB" id="A0A2T9ZDJ8"/>
<proteinExistence type="predicted"/>
<dbReference type="Pfam" id="PF13181">
    <property type="entry name" value="TPR_8"/>
    <property type="match status" value="1"/>
</dbReference>
<dbReference type="InterPro" id="IPR011990">
    <property type="entry name" value="TPR-like_helical_dom_sf"/>
</dbReference>
<feature type="repeat" description="TPR" evidence="3">
    <location>
        <begin position="620"/>
        <end position="653"/>
    </location>
</feature>
<keyword evidence="1" id="KW-0677">Repeat</keyword>
<evidence type="ECO:0000256" key="3">
    <source>
        <dbReference type="PROSITE-ProRule" id="PRU00339"/>
    </source>
</evidence>
<name>A0A2T9ZDJ8_9FUNG</name>
<evidence type="ECO:0000256" key="2">
    <source>
        <dbReference type="ARBA" id="ARBA00022803"/>
    </source>
</evidence>
<sequence>MTTEYDLLLGDYIDQTSESIVSSTFENISSSNLLSVVQKDADYLVSSQPVKILLHDSLAAAFQSLESSNPEPTFETFKEVFPRALDLGLSRIFDTYGHTTSWYVISALGISFLNTFIQLNYTGPKSDYDSACLLPAPWAELFSISNPENANNTASTQDSSSSKRSFDILNNSTNRSKLDRWLLELFQVSGEHAYILTSNPLLLYLSLFLLVKSINDFSSSSEKHETVESWLNLDIISQLKAERGLLLPTMDWWELRAVKMLQDLLENSSGTISNYLISGFTNLNHSLISKIPTTDNISPLAARNIVASYHLEFGLCYQQYHMNLKAKSSIENAQSVSGLKWEITGAKGKRTKFQENAVSQLLLIAKSSEDSTNSTLEFNLQTPTKAPVSLELNDDTLLEQVEFSKEDVSNVPVKVTTLDVDPFNQPPLLKIDQCILLSLCQEIKNENPTHGLSKEQMLPFVSRVLENPNNWTIHTSALLQRSRLEKESTRTVQRSVLQIQALVDQTETSLESDAGFFERVSHFHLTSLPSVWDLKRELANALVSIGAIKSGLDIFENLYMWDEAVACYQLLEKTDTATQIVNKQLELNPTDPRLWCILGDIEQSPERWQKAWEVSGNRFSRAMRSLGSYYFKLGKFHECIDAFEKAMVLNPLFDKSWYTYGCAALQVEDWELAIKAFQAVVNIDYENGEAWNNLASVYLRMDNKKLEAWNCLNEALKSKYDSWQIWSNYLVTSVAIGRFASAIQALQRIVELRGDKDKAACVDVEILSIIINAVIRENSSAAHVTEERQRQRNSRLALLVEHLLVNVISQNITDSPEIWRLSSSFWMWKKDYPRCIECYERAYRCISIRPEVCYALPVFKDAVDRLVELVDIYKNLGPLPRPKDSQNPSGSALSMPNFKIKSKMAVQGLISKTKSHFESTPEFGKLESLLEEIKSW</sequence>
<dbReference type="PANTHER" id="PTHR16193:SF0">
    <property type="entry name" value="TETRATRICOPEPTIDE REPEAT PROTEIN 27"/>
    <property type="match status" value="1"/>
</dbReference>
<dbReference type="EMBL" id="MBFS01000358">
    <property type="protein sequence ID" value="PVV02678.1"/>
    <property type="molecule type" value="Genomic_DNA"/>
</dbReference>
<dbReference type="STRING" id="133381.A0A2T9ZDJ8"/>
<evidence type="ECO:0000256" key="1">
    <source>
        <dbReference type="ARBA" id="ARBA00022737"/>
    </source>
</evidence>
<reference evidence="4 5" key="1">
    <citation type="journal article" date="2018" name="MBio">
        <title>Comparative Genomics Reveals the Core Gene Toolbox for the Fungus-Insect Symbiosis.</title>
        <authorList>
            <person name="Wang Y."/>
            <person name="Stata M."/>
            <person name="Wang W."/>
            <person name="Stajich J.E."/>
            <person name="White M.M."/>
            <person name="Moncalvo J.M."/>
        </authorList>
    </citation>
    <scope>NUCLEOTIDE SEQUENCE [LARGE SCALE GENOMIC DNA]</scope>
    <source>
        <strain evidence="4 5">SC-DP-2</strain>
    </source>
</reference>
<dbReference type="SMART" id="SM00028">
    <property type="entry name" value="TPR"/>
    <property type="match status" value="4"/>
</dbReference>
<comment type="caution">
    <text evidence="4">The sequence shown here is derived from an EMBL/GenBank/DDBJ whole genome shotgun (WGS) entry which is preliminary data.</text>
</comment>
<feature type="repeat" description="TPR" evidence="3">
    <location>
        <begin position="654"/>
        <end position="687"/>
    </location>
</feature>
<evidence type="ECO:0000313" key="4">
    <source>
        <dbReference type="EMBL" id="PVV02678.1"/>
    </source>
</evidence>
<dbReference type="PANTHER" id="PTHR16193">
    <property type="entry name" value="TETRATRICOPEPTIDE REPEAT PROTEIN 27"/>
    <property type="match status" value="1"/>
</dbReference>
<accession>A0A2T9ZDJ8</accession>
<keyword evidence="2 3" id="KW-0802">TPR repeat</keyword>
<keyword evidence="5" id="KW-1185">Reference proteome</keyword>
<protein>
    <submittedName>
        <fullName evidence="4">Uncharacterized protein</fullName>
    </submittedName>
</protein>
<gene>
    <name evidence="4" type="ORF">BB560_002860</name>
</gene>
<organism evidence="4 5">
    <name type="scientific">Smittium megazygosporum</name>
    <dbReference type="NCBI Taxonomy" id="133381"/>
    <lineage>
        <taxon>Eukaryota</taxon>
        <taxon>Fungi</taxon>
        <taxon>Fungi incertae sedis</taxon>
        <taxon>Zoopagomycota</taxon>
        <taxon>Kickxellomycotina</taxon>
        <taxon>Harpellomycetes</taxon>
        <taxon>Harpellales</taxon>
        <taxon>Legeriomycetaceae</taxon>
        <taxon>Smittium</taxon>
    </lineage>
</organism>
<dbReference type="PROSITE" id="PS50293">
    <property type="entry name" value="TPR_REGION"/>
    <property type="match status" value="1"/>
</dbReference>
<dbReference type="OrthoDB" id="1936594at2759"/>